<feature type="region of interest" description="Disordered" evidence="1">
    <location>
        <begin position="1"/>
        <end position="27"/>
    </location>
</feature>
<dbReference type="EMBL" id="BLLF01005686">
    <property type="protein sequence ID" value="GFH31512.1"/>
    <property type="molecule type" value="Genomic_DNA"/>
</dbReference>
<evidence type="ECO:0000256" key="1">
    <source>
        <dbReference type="SAM" id="MobiDB-lite"/>
    </source>
</evidence>
<dbReference type="AlphaFoldDB" id="A0A6A0AFY4"/>
<gene>
    <name evidence="2" type="ORF">HaLaN_30573</name>
</gene>
<keyword evidence="3" id="KW-1185">Reference proteome</keyword>
<name>A0A6A0AFY4_HAELA</name>
<proteinExistence type="predicted"/>
<evidence type="ECO:0000313" key="2">
    <source>
        <dbReference type="EMBL" id="GFH31512.1"/>
    </source>
</evidence>
<protein>
    <submittedName>
        <fullName evidence="2">Uncharacterized protein</fullName>
    </submittedName>
</protein>
<accession>A0A6A0AFY4</accession>
<evidence type="ECO:0000313" key="3">
    <source>
        <dbReference type="Proteomes" id="UP000485058"/>
    </source>
</evidence>
<feature type="compositionally biased region" description="Pro residues" evidence="1">
    <location>
        <begin position="1"/>
        <end position="12"/>
    </location>
</feature>
<organism evidence="2 3">
    <name type="scientific">Haematococcus lacustris</name>
    <name type="common">Green alga</name>
    <name type="synonym">Haematococcus pluvialis</name>
    <dbReference type="NCBI Taxonomy" id="44745"/>
    <lineage>
        <taxon>Eukaryota</taxon>
        <taxon>Viridiplantae</taxon>
        <taxon>Chlorophyta</taxon>
        <taxon>core chlorophytes</taxon>
        <taxon>Chlorophyceae</taxon>
        <taxon>CS clade</taxon>
        <taxon>Chlamydomonadales</taxon>
        <taxon>Haematococcaceae</taxon>
        <taxon>Haematococcus</taxon>
    </lineage>
</organism>
<sequence length="67" mass="7229">MPNDGPPTPPAPIRGSRSEPGGLKCDCTSGSMPSAVPSLVPLLTTRTIDSEQLRCQCNKRYRNRCTL</sequence>
<comment type="caution">
    <text evidence="2">The sequence shown here is derived from an EMBL/GenBank/DDBJ whole genome shotgun (WGS) entry which is preliminary data.</text>
</comment>
<reference evidence="2 3" key="1">
    <citation type="submission" date="2020-02" db="EMBL/GenBank/DDBJ databases">
        <title>Draft genome sequence of Haematococcus lacustris strain NIES-144.</title>
        <authorList>
            <person name="Morimoto D."/>
            <person name="Nakagawa S."/>
            <person name="Yoshida T."/>
            <person name="Sawayama S."/>
        </authorList>
    </citation>
    <scope>NUCLEOTIDE SEQUENCE [LARGE SCALE GENOMIC DNA]</scope>
    <source>
        <strain evidence="2 3">NIES-144</strain>
    </source>
</reference>
<dbReference type="Proteomes" id="UP000485058">
    <property type="component" value="Unassembled WGS sequence"/>
</dbReference>